<evidence type="ECO:0000259" key="3">
    <source>
        <dbReference type="SMART" id="SM01000"/>
    </source>
</evidence>
<dbReference type="OrthoDB" id="567237at2759"/>
<dbReference type="AlphaFoldDB" id="A0A8J4Q2A7"/>
<dbReference type="SUPFAM" id="SSF103111">
    <property type="entry name" value="Activator of Hsp90 ATPase, Aha1"/>
    <property type="match status" value="1"/>
</dbReference>
<dbReference type="Pfam" id="PF08327">
    <property type="entry name" value="AHSA1"/>
    <property type="match status" value="1"/>
</dbReference>
<dbReference type="Gene3D" id="3.15.10.20">
    <property type="entry name" value="Activator of Hsp90 ATPase Aha1, N-terminal domain"/>
    <property type="match status" value="1"/>
</dbReference>
<dbReference type="InterPro" id="IPR013538">
    <property type="entry name" value="ASHA1/2-like_C"/>
</dbReference>
<dbReference type="GO" id="GO:0005829">
    <property type="term" value="C:cytosol"/>
    <property type="evidence" value="ECO:0007669"/>
    <property type="project" value="TreeGrafter"/>
</dbReference>
<dbReference type="GO" id="GO:0051087">
    <property type="term" value="F:protein-folding chaperone binding"/>
    <property type="evidence" value="ECO:0007669"/>
    <property type="project" value="InterPro"/>
</dbReference>
<dbReference type="GO" id="GO:0001671">
    <property type="term" value="F:ATPase activator activity"/>
    <property type="evidence" value="ECO:0007669"/>
    <property type="project" value="InterPro"/>
</dbReference>
<accession>A0A8J4Q2A7</accession>
<name>A0A8J4Q2A7_9MYCE</name>
<reference evidence="4" key="1">
    <citation type="submission" date="2020-01" db="EMBL/GenBank/DDBJ databases">
        <title>Development of genomics and gene disruption for Polysphondylium violaceum indicates a role for the polyketide synthase stlB in stalk morphogenesis.</title>
        <authorList>
            <person name="Narita B."/>
            <person name="Kawabe Y."/>
            <person name="Kin K."/>
            <person name="Saito T."/>
            <person name="Gibbs R."/>
            <person name="Kuspa A."/>
            <person name="Muzny D."/>
            <person name="Queller D."/>
            <person name="Richards S."/>
            <person name="Strassman J."/>
            <person name="Sucgang R."/>
            <person name="Worley K."/>
            <person name="Schaap P."/>
        </authorList>
    </citation>
    <scope>NUCLEOTIDE SEQUENCE</scope>
    <source>
        <strain evidence="4">QSvi11</strain>
    </source>
</reference>
<comment type="similarity">
    <text evidence="1">Belongs to the AHA1 family.</text>
</comment>
<dbReference type="CDD" id="cd08892">
    <property type="entry name" value="SRPBCC_Aha1"/>
    <property type="match status" value="1"/>
</dbReference>
<dbReference type="Gene3D" id="3.30.530.20">
    <property type="match status" value="1"/>
</dbReference>
<protein>
    <recommendedName>
        <fullName evidence="3">Activator of Hsp90 ATPase AHSA1-like N-terminal domain-containing protein</fullName>
    </recommendedName>
</protein>
<evidence type="ECO:0000256" key="1">
    <source>
        <dbReference type="ARBA" id="ARBA00006817"/>
    </source>
</evidence>
<dbReference type="Proteomes" id="UP000695562">
    <property type="component" value="Unassembled WGS sequence"/>
</dbReference>
<dbReference type="PANTHER" id="PTHR13009">
    <property type="entry name" value="HEAT SHOCK PROTEIN 90 HSP90 CO-CHAPERONE AHA-1"/>
    <property type="match status" value="1"/>
</dbReference>
<feature type="compositionally biased region" description="Low complexity" evidence="2">
    <location>
        <begin position="184"/>
        <end position="206"/>
    </location>
</feature>
<dbReference type="InterPro" id="IPR036338">
    <property type="entry name" value="Aha1"/>
</dbReference>
<dbReference type="InterPro" id="IPR015310">
    <property type="entry name" value="AHSA1-like_N"/>
</dbReference>
<dbReference type="SUPFAM" id="SSF55961">
    <property type="entry name" value="Bet v1-like"/>
    <property type="match status" value="1"/>
</dbReference>
<dbReference type="InterPro" id="IPR023393">
    <property type="entry name" value="START-like_dom_sf"/>
</dbReference>
<keyword evidence="5" id="KW-1185">Reference proteome</keyword>
<dbReference type="GO" id="GO:0006457">
    <property type="term" value="P:protein folding"/>
    <property type="evidence" value="ECO:0007669"/>
    <property type="project" value="TreeGrafter"/>
</dbReference>
<dbReference type="EMBL" id="AJWJ01000001">
    <property type="protein sequence ID" value="KAF2078638.1"/>
    <property type="molecule type" value="Genomic_DNA"/>
</dbReference>
<evidence type="ECO:0000313" key="4">
    <source>
        <dbReference type="EMBL" id="KAF2078638.1"/>
    </source>
</evidence>
<feature type="region of interest" description="Disordered" evidence="2">
    <location>
        <begin position="172"/>
        <end position="217"/>
    </location>
</feature>
<organism evidence="4 5">
    <name type="scientific">Polysphondylium violaceum</name>
    <dbReference type="NCBI Taxonomy" id="133409"/>
    <lineage>
        <taxon>Eukaryota</taxon>
        <taxon>Amoebozoa</taxon>
        <taxon>Evosea</taxon>
        <taxon>Eumycetozoa</taxon>
        <taxon>Dictyostelia</taxon>
        <taxon>Dictyosteliales</taxon>
        <taxon>Dictyosteliaceae</taxon>
        <taxon>Polysphondylium</taxon>
    </lineage>
</organism>
<gene>
    <name evidence="4" type="ORF">CYY_000009</name>
</gene>
<feature type="domain" description="Activator of Hsp90 ATPase AHSA1-like N-terminal" evidence="3">
    <location>
        <begin position="29"/>
        <end position="174"/>
    </location>
</feature>
<evidence type="ECO:0000256" key="2">
    <source>
        <dbReference type="SAM" id="MobiDB-lite"/>
    </source>
</evidence>
<proteinExistence type="inferred from homology"/>
<dbReference type="SMART" id="SM01000">
    <property type="entry name" value="Aha1_N"/>
    <property type="match status" value="1"/>
</dbReference>
<dbReference type="Pfam" id="PF09229">
    <property type="entry name" value="Aha1_N"/>
    <property type="match status" value="1"/>
</dbReference>
<evidence type="ECO:0000313" key="5">
    <source>
        <dbReference type="Proteomes" id="UP000695562"/>
    </source>
</evidence>
<sequence>MAKVGEGDPRWIVENRQDGHNVNNWHWSEKDCLPWSKNSFNTLLANHLIYQDEQCTIKTTNVASVEGECVVNNRKGKSIFLYELKVKVNWEATFTAKEEDATSLKIAGEFLIPYIADENNDEAPTVKYSTSTASNDENKKKIETANSIIKTKGVPIIQKQCQLYVKNLKDEFTQKRTDTPPPTQSNATTTATTTPSSTTTATTTTPTPKPKTTDTKTLNIKEEFQTSPMDAYDAFVNPNKIRAYTQSEVIFENQEGGKFSFYGGSITGVNKTLSPGSKIVQTWRLDTWPKGVESTVTINFSVEGKPCTKVDITQTGIPIEEFEKTQEGWHRNILERMKQVFGFNAKLF</sequence>
<comment type="caution">
    <text evidence="4">The sequence shown here is derived from an EMBL/GenBank/DDBJ whole genome shotgun (WGS) entry which is preliminary data.</text>
</comment>
<dbReference type="PANTHER" id="PTHR13009:SF22">
    <property type="entry name" value="LD43819P"/>
    <property type="match status" value="1"/>
</dbReference>